<comment type="caution">
    <text evidence="2">The sequence shown here is derived from an EMBL/GenBank/DDBJ whole genome shotgun (WGS) entry which is preliminary data.</text>
</comment>
<proteinExistence type="predicted"/>
<evidence type="ECO:0000313" key="2">
    <source>
        <dbReference type="EMBL" id="MBP3956087.1"/>
    </source>
</evidence>
<reference evidence="2 3" key="1">
    <citation type="submission" date="2021-04" db="EMBL/GenBank/DDBJ databases">
        <authorList>
            <person name="Ivanova A."/>
        </authorList>
    </citation>
    <scope>NUCLEOTIDE SEQUENCE [LARGE SCALE GENOMIC DNA]</scope>
    <source>
        <strain evidence="2 3">G18</strain>
    </source>
</reference>
<feature type="transmembrane region" description="Helical" evidence="1">
    <location>
        <begin position="286"/>
        <end position="303"/>
    </location>
</feature>
<feature type="transmembrane region" description="Helical" evidence="1">
    <location>
        <begin position="186"/>
        <end position="207"/>
    </location>
</feature>
<dbReference type="PROSITE" id="PS51257">
    <property type="entry name" value="PROKAR_LIPOPROTEIN"/>
    <property type="match status" value="1"/>
</dbReference>
<dbReference type="RefSeq" id="WP_210654122.1">
    <property type="nucleotide sequence ID" value="NZ_JAGKQQ010000001.1"/>
</dbReference>
<dbReference type="Proteomes" id="UP000676565">
    <property type="component" value="Unassembled WGS sequence"/>
</dbReference>
<feature type="transmembrane region" description="Helical" evidence="1">
    <location>
        <begin position="452"/>
        <end position="474"/>
    </location>
</feature>
<dbReference type="EMBL" id="JAGKQQ010000001">
    <property type="protein sequence ID" value="MBP3956087.1"/>
    <property type="molecule type" value="Genomic_DNA"/>
</dbReference>
<organism evidence="2 3">
    <name type="scientific">Gemmata palustris</name>
    <dbReference type="NCBI Taxonomy" id="2822762"/>
    <lineage>
        <taxon>Bacteria</taxon>
        <taxon>Pseudomonadati</taxon>
        <taxon>Planctomycetota</taxon>
        <taxon>Planctomycetia</taxon>
        <taxon>Gemmatales</taxon>
        <taxon>Gemmataceae</taxon>
        <taxon>Gemmata</taxon>
    </lineage>
</organism>
<feature type="transmembrane region" description="Helical" evidence="1">
    <location>
        <begin position="254"/>
        <end position="274"/>
    </location>
</feature>
<accession>A0ABS5BQU5</accession>
<feature type="transmembrane region" description="Helical" evidence="1">
    <location>
        <begin position="337"/>
        <end position="359"/>
    </location>
</feature>
<name>A0ABS5BQU5_9BACT</name>
<evidence type="ECO:0000313" key="3">
    <source>
        <dbReference type="Proteomes" id="UP000676565"/>
    </source>
</evidence>
<protein>
    <submittedName>
        <fullName evidence="2">Uncharacterized protein</fullName>
    </submittedName>
</protein>
<keyword evidence="1" id="KW-0472">Membrane</keyword>
<feature type="transmembrane region" description="Helical" evidence="1">
    <location>
        <begin position="151"/>
        <end position="174"/>
    </location>
</feature>
<feature type="transmembrane region" description="Helical" evidence="1">
    <location>
        <begin position="514"/>
        <end position="536"/>
    </location>
</feature>
<feature type="transmembrane region" description="Helical" evidence="1">
    <location>
        <begin position="379"/>
        <end position="401"/>
    </location>
</feature>
<feature type="transmembrane region" description="Helical" evidence="1">
    <location>
        <begin position="486"/>
        <end position="508"/>
    </location>
</feature>
<feature type="transmembrane region" description="Helical" evidence="1">
    <location>
        <begin position="44"/>
        <end position="68"/>
    </location>
</feature>
<keyword evidence="3" id="KW-1185">Reference proteome</keyword>
<feature type="transmembrane region" description="Helical" evidence="1">
    <location>
        <begin position="124"/>
        <end position="145"/>
    </location>
</feature>
<feature type="transmembrane region" description="Helical" evidence="1">
    <location>
        <begin position="18"/>
        <end position="37"/>
    </location>
</feature>
<keyword evidence="1" id="KW-1133">Transmembrane helix</keyword>
<feature type="transmembrane region" description="Helical" evidence="1">
    <location>
        <begin position="413"/>
        <end position="432"/>
    </location>
</feature>
<keyword evidence="1" id="KW-0812">Transmembrane</keyword>
<sequence length="542" mass="58408">MRAPVTALAWEFWGRYRWGLSAFGLFVGACAGIAAAAPGANPRMFASLSSIWFAMGLGYLIVVFAYGSEVRLETADSGFPARFFLLPVRTWVLVGWPMLQGVLAAALAWVAWDQLVLRPCGIETPFWWLAMLAAVVVTIQAVLWVPFGLPWVRLPVALVVLTALVRAPVLLAVADERFAEPGTENTILTALAVVLIPVAFLVARAGVGRARCGDSPDWLRAIGALRRPRELRARRPFASPMSAQVWYEWRVRGLGFPLLVLFALSILVACALLLEPPGDRKPGFGVALLCIPPLMAAFCGQYMGAMGDITHGVFNLPAFAATRPMSNSALVSAKLRAAAIISGVTWALTVAVAGTWMAFTGGMNGLSQKWDYAVSALGTARACVFFGLIAIGPVFLIWRLLVENLWIGLTGRAWVAHAAITVAALVGVPVAYEWTRWGSEPARLDRIRAALPWAATGLIALKFLLAGAALRALHRRGELSTGAIQRVLGAWVLVVAGLFAALCWLVPVEWTSDYNLAAGVVLFVSLARLLVAPVALSWNRHR</sequence>
<evidence type="ECO:0000256" key="1">
    <source>
        <dbReference type="SAM" id="Phobius"/>
    </source>
</evidence>
<feature type="transmembrane region" description="Helical" evidence="1">
    <location>
        <begin position="88"/>
        <end position="112"/>
    </location>
</feature>
<gene>
    <name evidence="2" type="ORF">J8F10_12415</name>
</gene>